<protein>
    <submittedName>
        <fullName evidence="1">Uncharacterized protein</fullName>
    </submittedName>
</protein>
<sequence>MTLRLHEQTWPGGIHSPRIGEGSFFCQFRALSVPDLARRMCGPTSAAIVLSHYGLLDDKWRAGESLAPFVRFILDEHVDGDVEVLRRSYESDGQDLTVTVRRVAQSTECADGALVTRASDRVERGDQSRFNPTFTMVGGYDHRFSSALFQRFGVDAELRHVDVAALARLFESGSADFFLASVRSAFYEGGHVVVIDSYRNGVFTVVDPSDPIYRAGVRFYPEDAMSHMFNGFGTAIMR</sequence>
<evidence type="ECO:0000313" key="2">
    <source>
        <dbReference type="Proteomes" id="UP000192674"/>
    </source>
</evidence>
<evidence type="ECO:0000313" key="1">
    <source>
        <dbReference type="EMBL" id="SMD25154.1"/>
    </source>
</evidence>
<reference evidence="1 2" key="1">
    <citation type="submission" date="2017-04" db="EMBL/GenBank/DDBJ databases">
        <authorList>
            <person name="Afonso C.L."/>
            <person name="Miller P.J."/>
            <person name="Scott M.A."/>
            <person name="Spackman E."/>
            <person name="Goraichik I."/>
            <person name="Dimitrov K.M."/>
            <person name="Suarez D.L."/>
            <person name="Swayne D.E."/>
        </authorList>
    </citation>
    <scope>NUCLEOTIDE SEQUENCE [LARGE SCALE GENOMIC DNA]</scope>
    <source>
        <strain evidence="1 2">DSM 43828</strain>
    </source>
</reference>
<dbReference type="AlphaFoldDB" id="A0A1Y5Y7Q6"/>
<accession>A0A1Y5Y7Q6</accession>
<dbReference type="OrthoDB" id="3669176at2"/>
<dbReference type="Proteomes" id="UP000192674">
    <property type="component" value="Unassembled WGS sequence"/>
</dbReference>
<keyword evidence="2" id="KW-1185">Reference proteome</keyword>
<dbReference type="RefSeq" id="WP_084433294.1">
    <property type="nucleotide sequence ID" value="NZ_FWXV01000011.1"/>
</dbReference>
<dbReference type="EMBL" id="FWXV01000011">
    <property type="protein sequence ID" value="SMD25154.1"/>
    <property type="molecule type" value="Genomic_DNA"/>
</dbReference>
<name>A0A1Y5Y7Q6_KIBAR</name>
<organism evidence="1 2">
    <name type="scientific">Kibdelosporangium aridum</name>
    <dbReference type="NCBI Taxonomy" id="2030"/>
    <lineage>
        <taxon>Bacteria</taxon>
        <taxon>Bacillati</taxon>
        <taxon>Actinomycetota</taxon>
        <taxon>Actinomycetes</taxon>
        <taxon>Pseudonocardiales</taxon>
        <taxon>Pseudonocardiaceae</taxon>
        <taxon>Kibdelosporangium</taxon>
    </lineage>
</organism>
<proteinExistence type="predicted"/>
<gene>
    <name evidence="1" type="ORF">SAMN05661093_08950</name>
</gene>